<dbReference type="PANTHER" id="PTHR28523">
    <property type="entry name" value="CYTOCHROME C OXIDASE ASSEMBLY FACTOR 1"/>
    <property type="match status" value="1"/>
</dbReference>
<dbReference type="AlphaFoldDB" id="A0A8E2JIE2"/>
<evidence type="ECO:0000313" key="2">
    <source>
        <dbReference type="Proteomes" id="UP000250266"/>
    </source>
</evidence>
<protein>
    <submittedName>
        <fullName evidence="1">DUF1783-domain-containing protein</fullName>
    </submittedName>
</protein>
<dbReference type="OrthoDB" id="2100652at2759"/>
<keyword evidence="2" id="KW-1185">Reference proteome</keyword>
<accession>A0A8E2JIE2</accession>
<dbReference type="PANTHER" id="PTHR28523:SF1">
    <property type="entry name" value="CYTOCHROME C OXIDASE ASSEMBLY FACTOR 1"/>
    <property type="match status" value="1"/>
</dbReference>
<dbReference type="InterPro" id="IPR014807">
    <property type="entry name" value="Coa1"/>
</dbReference>
<sequence>MASRLFLPFPLRSPLLRPIPRLSQKQLLQKRTLIAPPTPTTGPLLERRPDRALPALPNPLRRFMRTVPLFLFIVTASTLAIFNYQKQSSSVTTSTLYALRTNEEAREVLGDEIYFRDAIPWIKGELNQLHGRIDIRFGVKGTKGKGEMRFRSERKGRMGFFETLEWSLTTEDGKVLQLYRPEGPDPFKRITAGDDEEKYTH</sequence>
<dbReference type="Pfam" id="PF08695">
    <property type="entry name" value="Coa1"/>
    <property type="match status" value="1"/>
</dbReference>
<dbReference type="GO" id="GO:0033617">
    <property type="term" value="P:mitochondrial respiratory chain complex IV assembly"/>
    <property type="evidence" value="ECO:0007669"/>
    <property type="project" value="InterPro"/>
</dbReference>
<dbReference type="GO" id="GO:0005743">
    <property type="term" value="C:mitochondrial inner membrane"/>
    <property type="evidence" value="ECO:0007669"/>
    <property type="project" value="TreeGrafter"/>
</dbReference>
<organism evidence="1 2">
    <name type="scientific">Lepidopterella palustris CBS 459.81</name>
    <dbReference type="NCBI Taxonomy" id="1314670"/>
    <lineage>
        <taxon>Eukaryota</taxon>
        <taxon>Fungi</taxon>
        <taxon>Dikarya</taxon>
        <taxon>Ascomycota</taxon>
        <taxon>Pezizomycotina</taxon>
        <taxon>Dothideomycetes</taxon>
        <taxon>Pleosporomycetidae</taxon>
        <taxon>Mytilinidiales</taxon>
        <taxon>Argynnaceae</taxon>
        <taxon>Lepidopterella</taxon>
    </lineage>
</organism>
<evidence type="ECO:0000313" key="1">
    <source>
        <dbReference type="EMBL" id="OCK83628.1"/>
    </source>
</evidence>
<reference evidence="1 2" key="1">
    <citation type="journal article" date="2016" name="Nat. Commun.">
        <title>Ectomycorrhizal ecology is imprinted in the genome of the dominant symbiotic fungus Cenococcum geophilum.</title>
        <authorList>
            <consortium name="DOE Joint Genome Institute"/>
            <person name="Peter M."/>
            <person name="Kohler A."/>
            <person name="Ohm R.A."/>
            <person name="Kuo A."/>
            <person name="Krutzmann J."/>
            <person name="Morin E."/>
            <person name="Arend M."/>
            <person name="Barry K.W."/>
            <person name="Binder M."/>
            <person name="Choi C."/>
            <person name="Clum A."/>
            <person name="Copeland A."/>
            <person name="Grisel N."/>
            <person name="Haridas S."/>
            <person name="Kipfer T."/>
            <person name="LaButti K."/>
            <person name="Lindquist E."/>
            <person name="Lipzen A."/>
            <person name="Maire R."/>
            <person name="Meier B."/>
            <person name="Mihaltcheva S."/>
            <person name="Molinier V."/>
            <person name="Murat C."/>
            <person name="Poggeler S."/>
            <person name="Quandt C.A."/>
            <person name="Sperisen C."/>
            <person name="Tritt A."/>
            <person name="Tisserant E."/>
            <person name="Crous P.W."/>
            <person name="Henrissat B."/>
            <person name="Nehls U."/>
            <person name="Egli S."/>
            <person name="Spatafora J.W."/>
            <person name="Grigoriev I.V."/>
            <person name="Martin F.M."/>
        </authorList>
    </citation>
    <scope>NUCLEOTIDE SEQUENCE [LARGE SCALE GENOMIC DNA]</scope>
    <source>
        <strain evidence="1 2">CBS 459.81</strain>
    </source>
</reference>
<gene>
    <name evidence="1" type="ORF">K432DRAFT_432752</name>
</gene>
<dbReference type="Proteomes" id="UP000250266">
    <property type="component" value="Unassembled WGS sequence"/>
</dbReference>
<name>A0A8E2JIE2_9PEZI</name>
<dbReference type="EMBL" id="KV744856">
    <property type="protein sequence ID" value="OCK83628.1"/>
    <property type="molecule type" value="Genomic_DNA"/>
</dbReference>
<dbReference type="InterPro" id="IPR042432">
    <property type="entry name" value="Coa1_fungi"/>
</dbReference>
<proteinExistence type="predicted"/>